<organism evidence="1 2">
    <name type="scientific">Candidozyma auris</name>
    <name type="common">Yeast</name>
    <name type="synonym">Candida auris</name>
    <dbReference type="NCBI Taxonomy" id="498019"/>
    <lineage>
        <taxon>Eukaryota</taxon>
        <taxon>Fungi</taxon>
        <taxon>Dikarya</taxon>
        <taxon>Ascomycota</taxon>
        <taxon>Saccharomycotina</taxon>
        <taxon>Pichiomycetes</taxon>
        <taxon>Metschnikowiaceae</taxon>
        <taxon>Candidozyma</taxon>
    </lineage>
</organism>
<evidence type="ECO:0000313" key="2">
    <source>
        <dbReference type="Proteomes" id="UP000037122"/>
    </source>
</evidence>
<sequence length="32" mass="3794">MVAKRAIEKKGFITKEDSYCEMNFKLQMNRPS</sequence>
<reference evidence="2" key="1">
    <citation type="journal article" date="2015" name="BMC Genomics">
        <title>Draft genome of a commonly misdiagnosed multidrug resistant pathogen Candida auris.</title>
        <authorList>
            <person name="Chatterjee S."/>
            <person name="Alampalli S.V."/>
            <person name="Nageshan R.K."/>
            <person name="Chettiar S.T."/>
            <person name="Joshi S."/>
            <person name="Tatu U.S."/>
        </authorList>
    </citation>
    <scope>NUCLEOTIDE SEQUENCE [LARGE SCALE GENOMIC DNA]</scope>
    <source>
        <strain evidence="2">6684</strain>
    </source>
</reference>
<proteinExistence type="predicted"/>
<dbReference type="VEuPathDB" id="FungiDB:QG37_07202"/>
<comment type="caution">
    <text evidence="1">The sequence shown here is derived from an EMBL/GenBank/DDBJ whole genome shotgun (WGS) entry which is preliminary data.</text>
</comment>
<dbReference type="AlphaFoldDB" id="A0A0L0NS18"/>
<protein>
    <submittedName>
        <fullName evidence="1">Uncharacterized protein</fullName>
    </submittedName>
</protein>
<name>A0A0L0NS18_CANAR</name>
<evidence type="ECO:0000313" key="1">
    <source>
        <dbReference type="EMBL" id="KND96465.1"/>
    </source>
</evidence>
<dbReference type="Proteomes" id="UP000037122">
    <property type="component" value="Unassembled WGS sequence"/>
</dbReference>
<accession>A0A0L0NS18</accession>
<gene>
    <name evidence="1" type="ORF">QG37_07202</name>
</gene>
<dbReference type="EMBL" id="LGST01000055">
    <property type="protein sequence ID" value="KND96465.1"/>
    <property type="molecule type" value="Genomic_DNA"/>
</dbReference>